<organism evidence="2 3">
    <name type="scientific">Candidatus Methanobinarius endosymbioticus</name>
    <dbReference type="NCBI Taxonomy" id="2006182"/>
    <lineage>
        <taxon>Archaea</taxon>
        <taxon>Methanobacteriati</taxon>
        <taxon>Methanobacteriota</taxon>
        <taxon>Methanomada group</taxon>
        <taxon>Methanobacteria</taxon>
        <taxon>Methanobacteriales</taxon>
        <taxon>Methanobacteriaceae</taxon>
        <taxon>Candidatus Methanobinarius</taxon>
    </lineage>
</organism>
<dbReference type="EMBL" id="NIZT01000003">
    <property type="protein sequence ID" value="RBQ24434.1"/>
    <property type="molecule type" value="Genomic_DNA"/>
</dbReference>
<protein>
    <recommendedName>
        <fullName evidence="4">Chromosome partition protein Smc</fullName>
    </recommendedName>
</protein>
<evidence type="ECO:0000256" key="1">
    <source>
        <dbReference type="SAM" id="Coils"/>
    </source>
</evidence>
<keyword evidence="3" id="KW-1185">Reference proteome</keyword>
<proteinExistence type="predicted"/>
<name>A0A366MFR7_9EURY</name>
<reference evidence="2 3" key="1">
    <citation type="submission" date="2018-06" db="EMBL/GenBank/DDBJ databases">
        <title>Genomic insight into two independent archaeal endosymbiosis events.</title>
        <authorList>
            <person name="Lind A.E."/>
            <person name="Lewis W.H."/>
            <person name="Spang A."/>
            <person name="Guy L."/>
            <person name="Embley M.T."/>
            <person name="Ettema T.J.G."/>
        </authorList>
    </citation>
    <scope>NUCLEOTIDE SEQUENCE [LARGE SCALE GENOMIC DNA]</scope>
    <source>
        <strain evidence="2">NOE</strain>
    </source>
</reference>
<evidence type="ECO:0000313" key="3">
    <source>
        <dbReference type="Proteomes" id="UP000253099"/>
    </source>
</evidence>
<dbReference type="AlphaFoldDB" id="A0A366MFR7"/>
<dbReference type="Proteomes" id="UP000253099">
    <property type="component" value="Unassembled WGS sequence"/>
</dbReference>
<accession>A0A366MFR7</accession>
<sequence length="249" mass="29354">MDFNSNEKNIINENYYEILNEAKSFLINDNPISESISKSFEIHGLSNSDENIFDLNKNNNEDKNDKNRKIGNFFENNKNHEINDNYLLLKEKLIKTRNINKSQEKQIKNQEKLIEKLKNNNDFLSKELNEKNQKIASIEKDLKESKLKESKAILRDKKVASKIKLLKTIQKKYKEEKELRISLKEKLNKRLAFDDFTELSMFTPIKIIKSFTKNGLNEANNIYKLKRDDIVYLSSSKGEVLKQLNFQLI</sequence>
<keyword evidence="1" id="KW-0175">Coiled coil</keyword>
<gene>
    <name evidence="2" type="ORF">ALNOE001_00760</name>
</gene>
<evidence type="ECO:0000313" key="2">
    <source>
        <dbReference type="EMBL" id="RBQ24434.1"/>
    </source>
</evidence>
<comment type="caution">
    <text evidence="2">The sequence shown here is derived from an EMBL/GenBank/DDBJ whole genome shotgun (WGS) entry which is preliminary data.</text>
</comment>
<evidence type="ECO:0008006" key="4">
    <source>
        <dbReference type="Google" id="ProtNLM"/>
    </source>
</evidence>
<feature type="coiled-coil region" evidence="1">
    <location>
        <begin position="100"/>
        <end position="186"/>
    </location>
</feature>